<comment type="caution">
    <text evidence="2">The sequence shown here is derived from an EMBL/GenBank/DDBJ whole genome shotgun (WGS) entry which is preliminary data.</text>
</comment>
<evidence type="ECO:0000313" key="3">
    <source>
        <dbReference type="Proteomes" id="UP001281761"/>
    </source>
</evidence>
<dbReference type="EMBL" id="JARBJD010000078">
    <property type="protein sequence ID" value="KAK2954474.1"/>
    <property type="molecule type" value="Genomic_DNA"/>
</dbReference>
<protein>
    <submittedName>
        <fullName evidence="2">Uncharacterized protein</fullName>
    </submittedName>
</protein>
<evidence type="ECO:0000256" key="1">
    <source>
        <dbReference type="SAM" id="MobiDB-lite"/>
    </source>
</evidence>
<reference evidence="2 3" key="1">
    <citation type="journal article" date="2022" name="bioRxiv">
        <title>Genomics of Preaxostyla Flagellates Illuminates Evolutionary Transitions and the Path Towards Mitochondrial Loss.</title>
        <authorList>
            <person name="Novak L.V.F."/>
            <person name="Treitli S.C."/>
            <person name="Pyrih J."/>
            <person name="Halakuc P."/>
            <person name="Pipaliya S.V."/>
            <person name="Vacek V."/>
            <person name="Brzon O."/>
            <person name="Soukal P."/>
            <person name="Eme L."/>
            <person name="Dacks J.B."/>
            <person name="Karnkowska A."/>
            <person name="Elias M."/>
            <person name="Hampl V."/>
        </authorList>
    </citation>
    <scope>NUCLEOTIDE SEQUENCE [LARGE SCALE GENOMIC DNA]</scope>
    <source>
        <strain evidence="2">NAU3</strain>
        <tissue evidence="2">Gut</tissue>
    </source>
</reference>
<evidence type="ECO:0000313" key="2">
    <source>
        <dbReference type="EMBL" id="KAK2954474.1"/>
    </source>
</evidence>
<feature type="compositionally biased region" description="Pro residues" evidence="1">
    <location>
        <begin position="17"/>
        <end position="27"/>
    </location>
</feature>
<proteinExistence type="predicted"/>
<gene>
    <name evidence="2" type="ORF">BLNAU_10642</name>
</gene>
<organism evidence="2 3">
    <name type="scientific">Blattamonas nauphoetae</name>
    <dbReference type="NCBI Taxonomy" id="2049346"/>
    <lineage>
        <taxon>Eukaryota</taxon>
        <taxon>Metamonada</taxon>
        <taxon>Preaxostyla</taxon>
        <taxon>Oxymonadida</taxon>
        <taxon>Blattamonas</taxon>
    </lineage>
</organism>
<accession>A0ABQ9XSQ2</accession>
<feature type="region of interest" description="Disordered" evidence="1">
    <location>
        <begin position="1"/>
        <end position="55"/>
    </location>
</feature>
<keyword evidence="3" id="KW-1185">Reference proteome</keyword>
<dbReference type="Proteomes" id="UP001281761">
    <property type="component" value="Unassembled WGS sequence"/>
</dbReference>
<name>A0ABQ9XSQ2_9EUKA</name>
<sequence length="87" mass="9667">MTHADLRTGNWEGHQPPVSPHHLPTPHPVAITEEPTLPSLGVVEGGEASVRPDGEQLPQQHVEENVIRQLVNVPRIPRPVLIRLMLF</sequence>